<dbReference type="EC" id="2.7.11.1" evidence="15"/>
<dbReference type="CDD" id="cd01098">
    <property type="entry name" value="PAN_AP_plant"/>
    <property type="match status" value="1"/>
</dbReference>
<dbReference type="InterPro" id="IPR011009">
    <property type="entry name" value="Kinase-like_dom_sf"/>
</dbReference>
<keyword evidence="10 17" id="KW-0472">Membrane</keyword>
<evidence type="ECO:0000256" key="7">
    <source>
        <dbReference type="ARBA" id="ARBA00022777"/>
    </source>
</evidence>
<dbReference type="Gene3D" id="1.10.510.10">
    <property type="entry name" value="Transferase(Phosphotransferase) domain 1"/>
    <property type="match status" value="1"/>
</dbReference>
<evidence type="ECO:0000256" key="3">
    <source>
        <dbReference type="ARBA" id="ARBA00022679"/>
    </source>
</evidence>
<dbReference type="InterPro" id="IPR003609">
    <property type="entry name" value="Pan_app"/>
</dbReference>
<evidence type="ECO:0000259" key="19">
    <source>
        <dbReference type="PROSITE" id="PS50927"/>
    </source>
</evidence>
<comment type="subcellular location">
    <subcellularLocation>
        <location evidence="1">Membrane</location>
        <topology evidence="1">Single-pass type I membrane protein</topology>
    </subcellularLocation>
</comment>
<dbReference type="GO" id="GO:0016020">
    <property type="term" value="C:membrane"/>
    <property type="evidence" value="ECO:0007669"/>
    <property type="project" value="UniProtKB-SubCell"/>
</dbReference>
<evidence type="ECO:0000256" key="15">
    <source>
        <dbReference type="PIRNR" id="PIRNR000641"/>
    </source>
</evidence>
<dbReference type="InterPro" id="IPR001245">
    <property type="entry name" value="Ser-Thr/Tyr_kinase_cat_dom"/>
</dbReference>
<evidence type="ECO:0000256" key="9">
    <source>
        <dbReference type="ARBA" id="ARBA00022989"/>
    </source>
</evidence>
<dbReference type="Gene3D" id="3.30.200.20">
    <property type="entry name" value="Phosphorylase Kinase, domain 1"/>
    <property type="match status" value="1"/>
</dbReference>
<evidence type="ECO:0000256" key="5">
    <source>
        <dbReference type="ARBA" id="ARBA00022729"/>
    </source>
</evidence>
<evidence type="ECO:0000256" key="14">
    <source>
        <dbReference type="ARBA" id="ARBA00048679"/>
    </source>
</evidence>
<dbReference type="InterPro" id="IPR008271">
    <property type="entry name" value="Ser/Thr_kinase_AS"/>
</dbReference>
<keyword evidence="2 15" id="KW-0723">Serine/threonine-protein kinase</keyword>
<evidence type="ECO:0000256" key="10">
    <source>
        <dbReference type="ARBA" id="ARBA00023136"/>
    </source>
</evidence>
<feature type="domain" description="Bulb-type lectin" evidence="19">
    <location>
        <begin position="37"/>
        <end position="158"/>
    </location>
</feature>
<dbReference type="PANTHER" id="PTHR32444">
    <property type="entry name" value="BULB-TYPE LECTIN DOMAIN-CONTAINING PROTEIN"/>
    <property type="match status" value="1"/>
</dbReference>
<sequence>MDSLDTKGFFLFILHLSLSIPIVLSVSLSIPIVYAWSDTITSAIPLKDGNTIVSSSGLFEMGFFSPGISMNRYIGIWYKNIPTKTVVWVANRDTPVPNKSGVLKLINPGILTIVNDKNTIIWSSNTSTTTNNPIAQLLDSGNLVVKDKNDVIWQSFDYPGDTLLPGMKIGKDLVTGHENYITSWKSDDDPSKGDYTFGCDLRGYPHQIIKKGSVIQYRSEPWNGIDFGGISVLPQNAIYKFDMVFNQKQVFYSYRMINSSMISRLTMNRTGVAQRWVWADQVNDWVVYFSIPTPDGCDLVCGAYGSCSTNSFPKCGCLDKFVPKYQNEWNGANWSKGCVRRKALDCKTDGFVKYTNLKLPDPQNSLFYGNMTLVECEKLCMKNCSCMGYANILKKGFGCLIWTGDLVDIQEAPSYTSEIYIRVAFSELGVSSSLKKKKKKKIIPLIIALVGGVLISLGLVFFIWRKWIKKKSVPKGEDEDVGNDTDQLYTNESQKDDLELPLFNLSEIAKATHNFSFKNKLGEGGYGPVYKGVLPDGKEVAVKRLSKTSNQGLDEFKNEVICISKLQHRNLVRLLGCCIQGDEKMLIYEYMPNKSLDYFIFDESRRKLLDWPERFNIMNGIARGLQYLHEDSRLRIIHRDLKASNILLDFHMIPKISDFGMARSFIGNETQANTMKVVGTYGYMSPEYAVDGIFSVKSDVFSFGVLVLEIVTGKKNRGFFHHDHHHNLLGHAWILYQEGRCVELIDANLSDSSHLYEVMRSIEVALLCVQRNPEDRPSMSSVVVMLSSESELPQPKQPGFFYTEHDPKDDTSSSTHVPSSTTAMTITLVDGR</sequence>
<dbReference type="InterPro" id="IPR036426">
    <property type="entry name" value="Bulb-type_lectin_dom_sf"/>
</dbReference>
<dbReference type="PROSITE" id="PS50011">
    <property type="entry name" value="PROTEIN_KINASE_DOM"/>
    <property type="match status" value="1"/>
</dbReference>
<feature type="domain" description="Protein kinase" evidence="18">
    <location>
        <begin position="515"/>
        <end position="800"/>
    </location>
</feature>
<evidence type="ECO:0000256" key="4">
    <source>
        <dbReference type="ARBA" id="ARBA00022692"/>
    </source>
</evidence>
<keyword evidence="6 15" id="KW-0547">Nucleotide-binding</keyword>
<keyword evidence="3 15" id="KW-0808">Transferase</keyword>
<dbReference type="GO" id="GO:0048544">
    <property type="term" value="P:recognition of pollen"/>
    <property type="evidence" value="ECO:0007669"/>
    <property type="project" value="InterPro"/>
</dbReference>
<evidence type="ECO:0000256" key="1">
    <source>
        <dbReference type="ARBA" id="ARBA00004479"/>
    </source>
</evidence>
<keyword evidence="12" id="KW-0325">Glycoprotein</keyword>
<evidence type="ECO:0000259" key="20">
    <source>
        <dbReference type="PROSITE" id="PS50948"/>
    </source>
</evidence>
<evidence type="ECO:0000256" key="13">
    <source>
        <dbReference type="ARBA" id="ARBA00047899"/>
    </source>
</evidence>
<dbReference type="Pfam" id="PF11883">
    <property type="entry name" value="DUF3403"/>
    <property type="match status" value="1"/>
</dbReference>
<dbReference type="GO" id="GO:0005524">
    <property type="term" value="F:ATP binding"/>
    <property type="evidence" value="ECO:0007669"/>
    <property type="project" value="UniProtKB-KW"/>
</dbReference>
<dbReference type="AlphaFoldDB" id="A0AAU9N333"/>
<evidence type="ECO:0000256" key="12">
    <source>
        <dbReference type="ARBA" id="ARBA00023180"/>
    </source>
</evidence>
<organism evidence="21 22">
    <name type="scientific">Lactuca virosa</name>
    <dbReference type="NCBI Taxonomy" id="75947"/>
    <lineage>
        <taxon>Eukaryota</taxon>
        <taxon>Viridiplantae</taxon>
        <taxon>Streptophyta</taxon>
        <taxon>Embryophyta</taxon>
        <taxon>Tracheophyta</taxon>
        <taxon>Spermatophyta</taxon>
        <taxon>Magnoliopsida</taxon>
        <taxon>eudicotyledons</taxon>
        <taxon>Gunneridae</taxon>
        <taxon>Pentapetalae</taxon>
        <taxon>asterids</taxon>
        <taxon>campanulids</taxon>
        <taxon>Asterales</taxon>
        <taxon>Asteraceae</taxon>
        <taxon>Cichorioideae</taxon>
        <taxon>Cichorieae</taxon>
        <taxon>Lactucinae</taxon>
        <taxon>Lactuca</taxon>
    </lineage>
</organism>
<keyword evidence="9 17" id="KW-1133">Transmembrane helix</keyword>
<dbReference type="FunFam" id="2.90.10.10:FF:000004">
    <property type="entry name" value="G-type lectin S-receptor-like serine/threonine-protein kinase"/>
    <property type="match status" value="1"/>
</dbReference>
<feature type="compositionally biased region" description="Low complexity" evidence="16">
    <location>
        <begin position="812"/>
        <end position="822"/>
    </location>
</feature>
<dbReference type="CDD" id="cd00028">
    <property type="entry name" value="B_lectin"/>
    <property type="match status" value="1"/>
</dbReference>
<protein>
    <recommendedName>
        <fullName evidence="15">Receptor-like serine/threonine-protein kinase</fullName>
        <ecNumber evidence="15">2.7.11.1</ecNumber>
    </recommendedName>
</protein>
<proteinExistence type="inferred from homology"/>
<feature type="transmembrane region" description="Helical" evidence="17">
    <location>
        <begin position="442"/>
        <end position="464"/>
    </location>
</feature>
<dbReference type="FunFam" id="1.10.510.10:FF:000060">
    <property type="entry name" value="G-type lectin S-receptor-like serine/threonine-protein kinase"/>
    <property type="match status" value="1"/>
</dbReference>
<dbReference type="PIRSF" id="PIRSF000641">
    <property type="entry name" value="SRK"/>
    <property type="match status" value="1"/>
</dbReference>
<evidence type="ECO:0000256" key="11">
    <source>
        <dbReference type="ARBA" id="ARBA00023157"/>
    </source>
</evidence>
<gene>
    <name evidence="21" type="ORF">LVIROSA_LOCUS15573</name>
</gene>
<dbReference type="SMART" id="SM00220">
    <property type="entry name" value="S_TKc"/>
    <property type="match status" value="1"/>
</dbReference>
<keyword evidence="7 15" id="KW-0418">Kinase</keyword>
<comment type="similarity">
    <text evidence="15">Belongs to the protein kinase superfamily. Ser/Thr protein kinase family.</text>
</comment>
<dbReference type="SUPFAM" id="SSF51110">
    <property type="entry name" value="alpha-D-mannose-specific plant lectins"/>
    <property type="match status" value="1"/>
</dbReference>
<evidence type="ECO:0000256" key="16">
    <source>
        <dbReference type="SAM" id="MobiDB-lite"/>
    </source>
</evidence>
<reference evidence="21 22" key="1">
    <citation type="submission" date="2022-01" db="EMBL/GenBank/DDBJ databases">
        <authorList>
            <person name="Xiong W."/>
            <person name="Schranz E."/>
        </authorList>
    </citation>
    <scope>NUCLEOTIDE SEQUENCE [LARGE SCALE GENOMIC DNA]</scope>
</reference>
<keyword evidence="4 17" id="KW-0812">Transmembrane</keyword>
<feature type="domain" description="Apple" evidence="20">
    <location>
        <begin position="346"/>
        <end position="424"/>
    </location>
</feature>
<keyword evidence="8 15" id="KW-0067">ATP-binding</keyword>
<evidence type="ECO:0000256" key="8">
    <source>
        <dbReference type="ARBA" id="ARBA00022840"/>
    </source>
</evidence>
<dbReference type="Pfam" id="PF00954">
    <property type="entry name" value="S_locus_glycop"/>
    <property type="match status" value="1"/>
</dbReference>
<dbReference type="Pfam" id="PF07714">
    <property type="entry name" value="PK_Tyr_Ser-Thr"/>
    <property type="match status" value="1"/>
</dbReference>
<dbReference type="PROSITE" id="PS50927">
    <property type="entry name" value="BULB_LECTIN"/>
    <property type="match status" value="1"/>
</dbReference>
<dbReference type="FunFam" id="3.30.200.20:FF:000195">
    <property type="entry name" value="G-type lectin S-receptor-like serine/threonine-protein kinase"/>
    <property type="match status" value="1"/>
</dbReference>
<dbReference type="Gene3D" id="2.90.10.10">
    <property type="entry name" value="Bulb-type lectin domain"/>
    <property type="match status" value="1"/>
</dbReference>
<dbReference type="InterPro" id="IPR024171">
    <property type="entry name" value="SRK-like_kinase"/>
</dbReference>
<dbReference type="InterPro" id="IPR000858">
    <property type="entry name" value="S_locus_glycoprot_dom"/>
</dbReference>
<dbReference type="GO" id="GO:0004674">
    <property type="term" value="F:protein serine/threonine kinase activity"/>
    <property type="evidence" value="ECO:0007669"/>
    <property type="project" value="UniProtKB-KW"/>
</dbReference>
<evidence type="ECO:0000259" key="18">
    <source>
        <dbReference type="PROSITE" id="PS50011"/>
    </source>
</evidence>
<dbReference type="Pfam" id="PF08276">
    <property type="entry name" value="PAN_2"/>
    <property type="match status" value="1"/>
</dbReference>
<dbReference type="SMART" id="SM00473">
    <property type="entry name" value="PAN_AP"/>
    <property type="match status" value="1"/>
</dbReference>
<dbReference type="InterPro" id="IPR001480">
    <property type="entry name" value="Bulb-type_lectin_dom"/>
</dbReference>
<dbReference type="PROSITE" id="PS50948">
    <property type="entry name" value="PAN"/>
    <property type="match status" value="1"/>
</dbReference>
<evidence type="ECO:0000313" key="22">
    <source>
        <dbReference type="Proteomes" id="UP001157418"/>
    </source>
</evidence>
<comment type="caution">
    <text evidence="21">The sequence shown here is derived from an EMBL/GenBank/DDBJ whole genome shotgun (WGS) entry which is preliminary data.</text>
</comment>
<evidence type="ECO:0000313" key="21">
    <source>
        <dbReference type="EMBL" id="CAH1428655.1"/>
    </source>
</evidence>
<evidence type="ECO:0000256" key="17">
    <source>
        <dbReference type="SAM" id="Phobius"/>
    </source>
</evidence>
<dbReference type="SMART" id="SM00108">
    <property type="entry name" value="B_lectin"/>
    <property type="match status" value="1"/>
</dbReference>
<feature type="region of interest" description="Disordered" evidence="16">
    <location>
        <begin position="806"/>
        <end position="832"/>
    </location>
</feature>
<comment type="catalytic activity">
    <reaction evidence="14 15">
        <text>L-seryl-[protein] + ATP = O-phospho-L-seryl-[protein] + ADP + H(+)</text>
        <dbReference type="Rhea" id="RHEA:17989"/>
        <dbReference type="Rhea" id="RHEA-COMP:9863"/>
        <dbReference type="Rhea" id="RHEA-COMP:11604"/>
        <dbReference type="ChEBI" id="CHEBI:15378"/>
        <dbReference type="ChEBI" id="CHEBI:29999"/>
        <dbReference type="ChEBI" id="CHEBI:30616"/>
        <dbReference type="ChEBI" id="CHEBI:83421"/>
        <dbReference type="ChEBI" id="CHEBI:456216"/>
        <dbReference type="EC" id="2.7.11.1"/>
    </reaction>
</comment>
<dbReference type="EMBL" id="CAKMRJ010002223">
    <property type="protein sequence ID" value="CAH1428655.1"/>
    <property type="molecule type" value="Genomic_DNA"/>
</dbReference>
<dbReference type="PANTHER" id="PTHR32444:SF232">
    <property type="entry name" value="S-LOCUS GLYCOPROTEIN"/>
    <property type="match status" value="1"/>
</dbReference>
<keyword evidence="22" id="KW-1185">Reference proteome</keyword>
<dbReference type="InterPro" id="IPR021820">
    <property type="entry name" value="S-locus_recpt_kinase_C"/>
</dbReference>
<keyword evidence="5" id="KW-0732">Signal</keyword>
<evidence type="ECO:0000256" key="2">
    <source>
        <dbReference type="ARBA" id="ARBA00022527"/>
    </source>
</evidence>
<feature type="transmembrane region" description="Helical" evidence="17">
    <location>
        <begin position="12"/>
        <end position="36"/>
    </location>
</feature>
<evidence type="ECO:0000256" key="6">
    <source>
        <dbReference type="ARBA" id="ARBA00022741"/>
    </source>
</evidence>
<dbReference type="InterPro" id="IPR000719">
    <property type="entry name" value="Prot_kinase_dom"/>
</dbReference>
<keyword evidence="11" id="KW-1015">Disulfide bond</keyword>
<dbReference type="Proteomes" id="UP001157418">
    <property type="component" value="Unassembled WGS sequence"/>
</dbReference>
<dbReference type="CDD" id="cd14066">
    <property type="entry name" value="STKc_IRAK"/>
    <property type="match status" value="1"/>
</dbReference>
<name>A0AAU9N333_9ASTR</name>
<comment type="catalytic activity">
    <reaction evidence="13 15">
        <text>L-threonyl-[protein] + ATP = O-phospho-L-threonyl-[protein] + ADP + H(+)</text>
        <dbReference type="Rhea" id="RHEA:46608"/>
        <dbReference type="Rhea" id="RHEA-COMP:11060"/>
        <dbReference type="Rhea" id="RHEA-COMP:11605"/>
        <dbReference type="ChEBI" id="CHEBI:15378"/>
        <dbReference type="ChEBI" id="CHEBI:30013"/>
        <dbReference type="ChEBI" id="CHEBI:30616"/>
        <dbReference type="ChEBI" id="CHEBI:61977"/>
        <dbReference type="ChEBI" id="CHEBI:456216"/>
        <dbReference type="EC" id="2.7.11.1"/>
    </reaction>
</comment>
<dbReference type="PROSITE" id="PS00108">
    <property type="entry name" value="PROTEIN_KINASE_ST"/>
    <property type="match status" value="1"/>
</dbReference>
<dbReference type="SUPFAM" id="SSF56112">
    <property type="entry name" value="Protein kinase-like (PK-like)"/>
    <property type="match status" value="1"/>
</dbReference>
<dbReference type="Pfam" id="PF01453">
    <property type="entry name" value="B_lectin"/>
    <property type="match status" value="1"/>
</dbReference>
<accession>A0AAU9N333</accession>